<evidence type="ECO:0000313" key="3">
    <source>
        <dbReference type="EMBL" id="KIQ67577.1"/>
    </source>
</evidence>
<keyword evidence="4" id="KW-1185">Reference proteome</keyword>
<accession>A0A0D0Q4X3</accession>
<name>A0A0D0Q4X3_9RHOB</name>
<evidence type="ECO:0000256" key="1">
    <source>
        <dbReference type="SAM" id="Phobius"/>
    </source>
</evidence>
<gene>
    <name evidence="3" type="ORF">Wenmar_04003</name>
</gene>
<proteinExistence type="predicted"/>
<comment type="caution">
    <text evidence="3">The sequence shown here is derived from an EMBL/GenBank/DDBJ whole genome shotgun (WGS) entry which is preliminary data.</text>
</comment>
<dbReference type="OrthoDB" id="7873328at2"/>
<keyword evidence="1" id="KW-0812">Transmembrane</keyword>
<keyword evidence="1" id="KW-0472">Membrane</keyword>
<dbReference type="EMBL" id="AONG01000022">
    <property type="protein sequence ID" value="KIQ67577.1"/>
    <property type="molecule type" value="Genomic_DNA"/>
</dbReference>
<feature type="domain" description="TadE-like" evidence="2">
    <location>
        <begin position="29"/>
        <end position="69"/>
    </location>
</feature>
<dbReference type="STRING" id="1123501.Wenmar_04003"/>
<evidence type="ECO:0000259" key="2">
    <source>
        <dbReference type="Pfam" id="PF07811"/>
    </source>
</evidence>
<dbReference type="InterPro" id="IPR012495">
    <property type="entry name" value="TadE-like_dom"/>
</dbReference>
<feature type="transmembrane region" description="Helical" evidence="1">
    <location>
        <begin position="37"/>
        <end position="57"/>
    </location>
</feature>
<dbReference type="Pfam" id="PF07811">
    <property type="entry name" value="TadE"/>
    <property type="match status" value="1"/>
</dbReference>
<organism evidence="3 4">
    <name type="scientific">Wenxinia marina DSM 24838</name>
    <dbReference type="NCBI Taxonomy" id="1123501"/>
    <lineage>
        <taxon>Bacteria</taxon>
        <taxon>Pseudomonadati</taxon>
        <taxon>Pseudomonadota</taxon>
        <taxon>Alphaproteobacteria</taxon>
        <taxon>Rhodobacterales</taxon>
        <taxon>Roseobacteraceae</taxon>
        <taxon>Wenxinia</taxon>
    </lineage>
</organism>
<evidence type="ECO:0000313" key="4">
    <source>
        <dbReference type="Proteomes" id="UP000035100"/>
    </source>
</evidence>
<dbReference type="AlphaFoldDB" id="A0A0D0Q4X3"/>
<protein>
    <submittedName>
        <fullName evidence="3">TadE-like protein</fullName>
    </submittedName>
</protein>
<reference evidence="3 4" key="1">
    <citation type="submission" date="2013-01" db="EMBL/GenBank/DDBJ databases">
        <authorList>
            <person name="Fiebig A."/>
            <person name="Goeker M."/>
            <person name="Klenk H.-P.P."/>
        </authorList>
    </citation>
    <scope>NUCLEOTIDE SEQUENCE [LARGE SCALE GENOMIC DNA]</scope>
    <source>
        <strain evidence="3 4">DSM 24838</strain>
    </source>
</reference>
<keyword evidence="1" id="KW-1133">Transmembrane helix</keyword>
<dbReference type="eggNOG" id="ENOG503357S">
    <property type="taxonomic scope" value="Bacteria"/>
</dbReference>
<dbReference type="Proteomes" id="UP000035100">
    <property type="component" value="Unassembled WGS sequence"/>
</dbReference>
<sequence>MALIGLCGILNGARMSRRSPKKFFSDDDGSSTVEAVLWVPMLAMLLILITDVSFIFYGRAETMRIVQDANRAFSVGRLADEAETMAFIRSALSGLSPNAEVETTLELGVIRSRVLLPIDDLMAVGTIPGLTGFDVSVMSQHLLES</sequence>